<evidence type="ECO:0000256" key="4">
    <source>
        <dbReference type="ARBA" id="ARBA00022833"/>
    </source>
</evidence>
<dbReference type="InterPro" id="IPR020058">
    <property type="entry name" value="Glu/Gln-tRNA-synth_Ib_cat-dom"/>
</dbReference>
<dbReference type="RefSeq" id="WP_132599576.1">
    <property type="nucleotide sequence ID" value="NZ_NRRP01000032.1"/>
</dbReference>
<keyword evidence="4" id="KW-0862">Zinc</keyword>
<evidence type="ECO:0000256" key="2">
    <source>
        <dbReference type="ARBA" id="ARBA00022723"/>
    </source>
</evidence>
<dbReference type="PROSITE" id="PS00178">
    <property type="entry name" value="AA_TRNA_LIGASE_I"/>
    <property type="match status" value="1"/>
</dbReference>
<dbReference type="InterPro" id="IPR014729">
    <property type="entry name" value="Rossmann-like_a/b/a_fold"/>
</dbReference>
<dbReference type="InterPro" id="IPR001412">
    <property type="entry name" value="aa-tRNA-synth_I_CS"/>
</dbReference>
<keyword evidence="5 7" id="KW-0067">ATP-binding</keyword>
<dbReference type="GO" id="GO:0004818">
    <property type="term" value="F:glutamate-tRNA ligase activity"/>
    <property type="evidence" value="ECO:0007669"/>
    <property type="project" value="TreeGrafter"/>
</dbReference>
<feature type="domain" description="Glutamyl/glutaminyl-tRNA synthetase class Ib catalytic" evidence="8">
    <location>
        <begin position="183"/>
        <end position="276"/>
    </location>
</feature>
<protein>
    <submittedName>
        <fullName evidence="9">Glutamyl-Q tRNA(Asp) synthetase</fullName>
    </submittedName>
</protein>
<keyword evidence="10" id="KW-1185">Reference proteome</keyword>
<organism evidence="9 10">
    <name type="scientific">Rhodovulum adriaticum</name>
    <name type="common">Rhodopseudomonas adriatica</name>
    <dbReference type="NCBI Taxonomy" id="35804"/>
    <lineage>
        <taxon>Bacteria</taxon>
        <taxon>Pseudomonadati</taxon>
        <taxon>Pseudomonadota</taxon>
        <taxon>Alphaproteobacteria</taxon>
        <taxon>Rhodobacterales</taxon>
        <taxon>Paracoccaceae</taxon>
        <taxon>Rhodovulum</taxon>
    </lineage>
</organism>
<evidence type="ECO:0000256" key="6">
    <source>
        <dbReference type="ARBA" id="ARBA00023146"/>
    </source>
</evidence>
<dbReference type="NCBIfam" id="NF004315">
    <property type="entry name" value="PRK05710.1-4"/>
    <property type="match status" value="1"/>
</dbReference>
<dbReference type="InterPro" id="IPR049940">
    <property type="entry name" value="GluQ/Sye"/>
</dbReference>
<evidence type="ECO:0000313" key="9">
    <source>
        <dbReference type="EMBL" id="TCP26076.1"/>
    </source>
</evidence>
<gene>
    <name evidence="9" type="ORF">EV656_10238</name>
</gene>
<keyword evidence="2" id="KW-0479">Metal-binding</keyword>
<keyword evidence="1 7" id="KW-0436">Ligase</keyword>
<keyword evidence="6 7" id="KW-0030">Aminoacyl-tRNA synthetase</keyword>
<dbReference type="SUPFAM" id="SSF52374">
    <property type="entry name" value="Nucleotidylyl transferase"/>
    <property type="match status" value="1"/>
</dbReference>
<dbReference type="Gene3D" id="3.40.50.620">
    <property type="entry name" value="HUPs"/>
    <property type="match status" value="1"/>
</dbReference>
<proteinExistence type="inferred from homology"/>
<name>A0A4V2SM63_RHOAD</name>
<comment type="caution">
    <text evidence="9">The sequence shown here is derived from an EMBL/GenBank/DDBJ whole genome shotgun (WGS) entry which is preliminary data.</text>
</comment>
<evidence type="ECO:0000256" key="7">
    <source>
        <dbReference type="RuleBase" id="RU363037"/>
    </source>
</evidence>
<evidence type="ECO:0000256" key="5">
    <source>
        <dbReference type="ARBA" id="ARBA00022840"/>
    </source>
</evidence>
<dbReference type="GO" id="GO:0005524">
    <property type="term" value="F:ATP binding"/>
    <property type="evidence" value="ECO:0007669"/>
    <property type="project" value="UniProtKB-KW"/>
</dbReference>
<dbReference type="Proteomes" id="UP000295733">
    <property type="component" value="Unassembled WGS sequence"/>
</dbReference>
<comment type="similarity">
    <text evidence="7">Belongs to the class-I aminoacyl-tRNA synthetase family.</text>
</comment>
<keyword evidence="3 7" id="KW-0547">Nucleotide-binding</keyword>
<dbReference type="AlphaFoldDB" id="A0A4V2SM63"/>
<evidence type="ECO:0000259" key="8">
    <source>
        <dbReference type="Pfam" id="PF00749"/>
    </source>
</evidence>
<sequence>MIYRTRFAPSPTGPLHLGHAFSALTAHDRAVARGGRFLLRIEDIDTARARPEWEAQIYDDLAWLGLDWPRPALRQSQRLPVYAGALDRLTTMGLTYPCRCRRGDIRATLSAPQAGAPVQGPDGLIYPGTCRGRPMAEAGPGDAIRLDMARAVAVLPALPAFTETGALHGGVHRLDPQALITGVGDVVLARRDIGTSYHVAVVVDDAHQGITEVVRGADLFEATQIHVLLQTLLALPVPEYHHHRLITDETGKRLAKRDDARAIAAYRAEGASPADIRALVGL</sequence>
<accession>A0A4V2SM63</accession>
<dbReference type="PANTHER" id="PTHR43311">
    <property type="entry name" value="GLUTAMATE--TRNA LIGASE"/>
    <property type="match status" value="1"/>
</dbReference>
<dbReference type="OrthoDB" id="9807503at2"/>
<dbReference type="PANTHER" id="PTHR43311:SF1">
    <property type="entry name" value="GLUTAMYL-Q TRNA(ASP) SYNTHETASE"/>
    <property type="match status" value="1"/>
</dbReference>
<reference evidence="9 10" key="1">
    <citation type="submission" date="2019-03" db="EMBL/GenBank/DDBJ databases">
        <title>Genomic Encyclopedia of Type Strains, Phase IV (KMG-IV): sequencing the most valuable type-strain genomes for metagenomic binning, comparative biology and taxonomic classification.</title>
        <authorList>
            <person name="Goeker M."/>
        </authorList>
    </citation>
    <scope>NUCLEOTIDE SEQUENCE [LARGE SCALE GENOMIC DNA]</scope>
    <source>
        <strain evidence="9 10">DSM 2781</strain>
    </source>
</reference>
<evidence type="ECO:0000256" key="1">
    <source>
        <dbReference type="ARBA" id="ARBA00022598"/>
    </source>
</evidence>
<feature type="domain" description="Glutamyl/glutaminyl-tRNA synthetase class Ib catalytic" evidence="8">
    <location>
        <begin position="4"/>
        <end position="107"/>
    </location>
</feature>
<dbReference type="Pfam" id="PF00749">
    <property type="entry name" value="tRNA-synt_1c"/>
    <property type="match status" value="2"/>
</dbReference>
<dbReference type="EMBL" id="SLXL01000002">
    <property type="protein sequence ID" value="TCP26076.1"/>
    <property type="molecule type" value="Genomic_DNA"/>
</dbReference>
<dbReference type="PRINTS" id="PR00987">
    <property type="entry name" value="TRNASYNTHGLU"/>
</dbReference>
<evidence type="ECO:0000313" key="10">
    <source>
        <dbReference type="Proteomes" id="UP000295733"/>
    </source>
</evidence>
<dbReference type="InterPro" id="IPR000924">
    <property type="entry name" value="Glu/Gln-tRNA-synth"/>
</dbReference>
<dbReference type="GO" id="GO:0005829">
    <property type="term" value="C:cytosol"/>
    <property type="evidence" value="ECO:0007669"/>
    <property type="project" value="TreeGrafter"/>
</dbReference>
<keyword evidence="7" id="KW-0648">Protein biosynthesis</keyword>
<dbReference type="GO" id="GO:0006424">
    <property type="term" value="P:glutamyl-tRNA aminoacylation"/>
    <property type="evidence" value="ECO:0007669"/>
    <property type="project" value="TreeGrafter"/>
</dbReference>
<evidence type="ECO:0000256" key="3">
    <source>
        <dbReference type="ARBA" id="ARBA00022741"/>
    </source>
</evidence>